<dbReference type="EMBL" id="CP001941">
    <property type="protein sequence ID" value="ADD09335.1"/>
    <property type="molecule type" value="Genomic_DNA"/>
</dbReference>
<accession>D3TB56</accession>
<dbReference type="SUPFAM" id="SSF82171">
    <property type="entry name" value="DPP6 N-terminal domain-like"/>
    <property type="match status" value="1"/>
</dbReference>
<dbReference type="AlphaFoldDB" id="D3TB56"/>
<proteinExistence type="predicted"/>
<reference evidence="3" key="1">
    <citation type="submission" date="2010-02" db="EMBL/GenBank/DDBJ databases">
        <title>Complete sequence of Aciduliprofundum boonei T469.</title>
        <authorList>
            <consortium name="US DOE Joint Genome Institute"/>
            <person name="Lucas S."/>
            <person name="Copeland A."/>
            <person name="Lapidus A."/>
            <person name="Cheng J.-F."/>
            <person name="Bruce D."/>
            <person name="Goodwin L."/>
            <person name="Pitluck S."/>
            <person name="Saunders E."/>
            <person name="Detter J.C."/>
            <person name="Han C."/>
            <person name="Tapia R."/>
            <person name="Land M."/>
            <person name="Hauser L."/>
            <person name="Kyrpides N."/>
            <person name="Mikhailova N."/>
            <person name="Flores G."/>
            <person name="Reysenbach A.-L."/>
            <person name="Woyke T."/>
        </authorList>
    </citation>
    <scope>NUCLEOTIDE SEQUENCE</scope>
    <source>
        <strain evidence="3">T469</strain>
    </source>
</reference>
<dbReference type="Pfam" id="PF00326">
    <property type="entry name" value="Peptidase_S9"/>
    <property type="match status" value="1"/>
</dbReference>
<evidence type="ECO:0000313" key="4">
    <source>
        <dbReference type="Proteomes" id="UP000001400"/>
    </source>
</evidence>
<dbReference type="Gene3D" id="3.40.50.1820">
    <property type="entry name" value="alpha/beta hydrolase"/>
    <property type="match status" value="1"/>
</dbReference>
<dbReference type="GO" id="GO:0006508">
    <property type="term" value="P:proteolysis"/>
    <property type="evidence" value="ECO:0007669"/>
    <property type="project" value="InterPro"/>
</dbReference>
<dbReference type="GO" id="GO:0004252">
    <property type="term" value="F:serine-type endopeptidase activity"/>
    <property type="evidence" value="ECO:0007669"/>
    <property type="project" value="TreeGrafter"/>
</dbReference>
<organism evidence="3 4">
    <name type="scientific">Aciduliprofundum boonei (strain DSM 19572 / T469)</name>
    <dbReference type="NCBI Taxonomy" id="439481"/>
    <lineage>
        <taxon>Archaea</taxon>
        <taxon>Methanobacteriati</taxon>
        <taxon>Thermoplasmatota</taxon>
        <taxon>DHVE2 group</taxon>
        <taxon>Candidatus Aciduliprofundum</taxon>
    </lineage>
</organism>
<dbReference type="GeneID" id="8828498"/>
<sequence length="622" mass="72265">MAIKMRWKEDTFAKFSYLQDVDITSSGSLVAYVLRKVNMKENKYENTMVIEDLESGKRRYVEDASMPKFSPDGKKMLYLRVDEDKKRSDLYLLELDTMTSKRLIEAKNIIGMDWHNDSRKILILYSKKLEDEDLYYDDSVPVWFNGKGFRDCEKNIIQIYDTEGEVVVDEFEDKYVENALWHGDEIIYTIARRENPFKSFDIFAYKGKKRKMFENVPFYPVDSNNKVLLMLGKREMQYISEHRYLMIYDGKDLKEISASYGLENFEGKLDAEGNVYAITADAGSVVLEKFEGNNKIRIAGNDAYVYSFAVSSAGKIAFLMMSDTFLGELYIFDGELKKLTSYNSEILKKLKPRKYIHFKYKSFDGKELDGWYIKPRGAGKRKLPAILFVHGGPKGMYGHYFHYTAQLMADMGFYVIFTNPRGSTGYSEEFALAVLNRTGLEDFQDILAGLEWVIENENVDKDKLGITGISYGGYMTNWAITQTDKFKAAISENGISYWLTSYAFSDIGLWFDREVIGDNPLENENYKKLSPLFYAEAVKTPVLFIHSLEDYRCPLDQSLMFYHVLKSLGKETYIVIFKQGEHGHSIRGKPRHRSKRYKLFSEFFVKKLKEGKEFKIEDVLKK</sequence>
<dbReference type="KEGG" id="abi:Aboo_1529"/>
<evidence type="ECO:0000259" key="2">
    <source>
        <dbReference type="Pfam" id="PF00326"/>
    </source>
</evidence>
<dbReference type="Gene3D" id="2.120.10.30">
    <property type="entry name" value="TolB, C-terminal domain"/>
    <property type="match status" value="1"/>
</dbReference>
<gene>
    <name evidence="3" type="ordered locus">Aboo_1529</name>
</gene>
<dbReference type="PANTHER" id="PTHR42776:SF27">
    <property type="entry name" value="DIPEPTIDYL PEPTIDASE FAMILY MEMBER 6"/>
    <property type="match status" value="1"/>
</dbReference>
<evidence type="ECO:0000256" key="1">
    <source>
        <dbReference type="ARBA" id="ARBA00022801"/>
    </source>
</evidence>
<dbReference type="Proteomes" id="UP000001400">
    <property type="component" value="Chromosome"/>
</dbReference>
<dbReference type="MEROPS" id="S09.071"/>
<dbReference type="InterPro" id="IPR001375">
    <property type="entry name" value="Peptidase_S9_cat"/>
</dbReference>
<keyword evidence="4" id="KW-1185">Reference proteome</keyword>
<dbReference type="RefSeq" id="WP_012997472.1">
    <property type="nucleotide sequence ID" value="NC_013926.1"/>
</dbReference>
<name>D3TB56_ACIB4</name>
<feature type="domain" description="Peptidase S9 prolyl oligopeptidase catalytic" evidence="2">
    <location>
        <begin position="401"/>
        <end position="610"/>
    </location>
</feature>
<keyword evidence="1" id="KW-0378">Hydrolase</keyword>
<dbReference type="HOGENOM" id="CLU_008615_2_1_2"/>
<dbReference type="InterPro" id="IPR011042">
    <property type="entry name" value="6-blade_b-propeller_TolB-like"/>
</dbReference>
<protein>
    <submittedName>
        <fullName evidence="3">Peptidase S9 prolyl oligopeptidase active site domain protein</fullName>
    </submittedName>
</protein>
<dbReference type="InterPro" id="IPR029058">
    <property type="entry name" value="AB_hydrolase_fold"/>
</dbReference>
<dbReference type="ESTHER" id="acib4-b5ifi0">
    <property type="family name" value="ACPH_Peptidase_S9"/>
</dbReference>
<dbReference type="SUPFAM" id="SSF53474">
    <property type="entry name" value="alpha/beta-Hydrolases"/>
    <property type="match status" value="1"/>
</dbReference>
<dbReference type="PANTHER" id="PTHR42776">
    <property type="entry name" value="SERINE PEPTIDASE S9 FAMILY MEMBER"/>
    <property type="match status" value="1"/>
</dbReference>
<evidence type="ECO:0000313" key="3">
    <source>
        <dbReference type="EMBL" id="ADD09335.1"/>
    </source>
</evidence>